<comment type="caution">
    <text evidence="9">The sequence shown here is derived from an EMBL/GenBank/DDBJ whole genome shotgun (WGS) entry which is preliminary data.</text>
</comment>
<dbReference type="Pfam" id="PF00046">
    <property type="entry name" value="Homeodomain"/>
    <property type="match status" value="1"/>
</dbReference>
<proteinExistence type="predicted"/>
<dbReference type="Proteomes" id="UP000198287">
    <property type="component" value="Unassembled WGS sequence"/>
</dbReference>
<dbReference type="PANTHER" id="PTHR24339">
    <property type="entry name" value="HOMEOBOX PROTEIN EMX-RELATED"/>
    <property type="match status" value="1"/>
</dbReference>
<dbReference type="CDD" id="cd00086">
    <property type="entry name" value="homeodomain"/>
    <property type="match status" value="1"/>
</dbReference>
<protein>
    <submittedName>
        <fullName evidence="9">Homeobox protein EMX2</fullName>
    </submittedName>
</protein>
<evidence type="ECO:0000256" key="4">
    <source>
        <dbReference type="ARBA" id="ARBA00023242"/>
    </source>
</evidence>
<keyword evidence="2 5" id="KW-0238">DNA-binding</keyword>
<dbReference type="PROSITE" id="PS00027">
    <property type="entry name" value="HOMEOBOX_1"/>
    <property type="match status" value="1"/>
</dbReference>
<dbReference type="GO" id="GO:0030182">
    <property type="term" value="P:neuron differentiation"/>
    <property type="evidence" value="ECO:0007669"/>
    <property type="project" value="TreeGrafter"/>
</dbReference>
<evidence type="ECO:0000256" key="3">
    <source>
        <dbReference type="ARBA" id="ARBA00023155"/>
    </source>
</evidence>
<sequence>MSGLSTLPISGRSSLLAFTAEHSFERNHYVVGAERKQLANSLSLTETQVKVWFQNRRTKSKRQTQEEEATKKPGSGHSDGNSGNNGMSTSAISADSSTRNYVDCSSDDEEILMDEDYSDDEDIPPHLRHKS</sequence>
<dbReference type="PRINTS" id="PR00024">
    <property type="entry name" value="HOMEOBOX"/>
</dbReference>
<evidence type="ECO:0000313" key="9">
    <source>
        <dbReference type="EMBL" id="OXA58163.1"/>
    </source>
</evidence>
<evidence type="ECO:0000259" key="8">
    <source>
        <dbReference type="PROSITE" id="PS50071"/>
    </source>
</evidence>
<dbReference type="Gene3D" id="1.10.10.60">
    <property type="entry name" value="Homeodomain-like"/>
    <property type="match status" value="1"/>
</dbReference>
<comment type="subcellular location">
    <subcellularLocation>
        <location evidence="1 5 6">Nucleus</location>
    </subcellularLocation>
</comment>
<feature type="compositionally biased region" description="Acidic residues" evidence="7">
    <location>
        <begin position="105"/>
        <end position="122"/>
    </location>
</feature>
<feature type="compositionally biased region" description="Polar residues" evidence="7">
    <location>
        <begin position="91"/>
        <end position="100"/>
    </location>
</feature>
<dbReference type="InterPro" id="IPR000047">
    <property type="entry name" value="HTH_motif"/>
</dbReference>
<evidence type="ECO:0000256" key="6">
    <source>
        <dbReference type="RuleBase" id="RU000682"/>
    </source>
</evidence>
<evidence type="ECO:0000256" key="1">
    <source>
        <dbReference type="ARBA" id="ARBA00004123"/>
    </source>
</evidence>
<name>A0A226EKC4_FOLCA</name>
<dbReference type="SUPFAM" id="SSF46689">
    <property type="entry name" value="Homeodomain-like"/>
    <property type="match status" value="1"/>
</dbReference>
<dbReference type="GO" id="GO:0000981">
    <property type="term" value="F:DNA-binding transcription factor activity, RNA polymerase II-specific"/>
    <property type="evidence" value="ECO:0007669"/>
    <property type="project" value="InterPro"/>
</dbReference>
<dbReference type="EMBL" id="LNIX01000003">
    <property type="protein sequence ID" value="OXA58163.1"/>
    <property type="molecule type" value="Genomic_DNA"/>
</dbReference>
<dbReference type="InterPro" id="IPR020479">
    <property type="entry name" value="HD_metazoa"/>
</dbReference>
<evidence type="ECO:0000313" key="10">
    <source>
        <dbReference type="Proteomes" id="UP000198287"/>
    </source>
</evidence>
<feature type="compositionally biased region" description="Low complexity" evidence="7">
    <location>
        <begin position="75"/>
        <end position="90"/>
    </location>
</feature>
<accession>A0A226EKC4</accession>
<dbReference type="SMART" id="SM00389">
    <property type="entry name" value="HOX"/>
    <property type="match status" value="1"/>
</dbReference>
<dbReference type="GO" id="GO:0000978">
    <property type="term" value="F:RNA polymerase II cis-regulatory region sequence-specific DNA binding"/>
    <property type="evidence" value="ECO:0007669"/>
    <property type="project" value="TreeGrafter"/>
</dbReference>
<dbReference type="GO" id="GO:0007420">
    <property type="term" value="P:brain development"/>
    <property type="evidence" value="ECO:0007669"/>
    <property type="project" value="TreeGrafter"/>
</dbReference>
<dbReference type="OrthoDB" id="6159439at2759"/>
<dbReference type="InterPro" id="IPR009057">
    <property type="entry name" value="Homeodomain-like_sf"/>
</dbReference>
<feature type="region of interest" description="Disordered" evidence="7">
    <location>
        <begin position="53"/>
        <end position="131"/>
    </location>
</feature>
<evidence type="ECO:0000256" key="2">
    <source>
        <dbReference type="ARBA" id="ARBA00023125"/>
    </source>
</evidence>
<dbReference type="GO" id="GO:0005634">
    <property type="term" value="C:nucleus"/>
    <property type="evidence" value="ECO:0007669"/>
    <property type="project" value="UniProtKB-SubCell"/>
</dbReference>
<dbReference type="PRINTS" id="PR00031">
    <property type="entry name" value="HTHREPRESSR"/>
</dbReference>
<evidence type="ECO:0000256" key="5">
    <source>
        <dbReference type="PROSITE-ProRule" id="PRU00108"/>
    </source>
</evidence>
<reference evidence="9 10" key="1">
    <citation type="submission" date="2015-12" db="EMBL/GenBank/DDBJ databases">
        <title>The genome of Folsomia candida.</title>
        <authorList>
            <person name="Faddeeva A."/>
            <person name="Derks M.F."/>
            <person name="Anvar Y."/>
            <person name="Smit S."/>
            <person name="Van Straalen N."/>
            <person name="Roelofs D."/>
        </authorList>
    </citation>
    <scope>NUCLEOTIDE SEQUENCE [LARGE SCALE GENOMIC DNA]</scope>
    <source>
        <strain evidence="9 10">VU population</strain>
        <tissue evidence="9">Whole body</tissue>
    </source>
</reference>
<dbReference type="InterPro" id="IPR001356">
    <property type="entry name" value="HD"/>
</dbReference>
<keyword evidence="10" id="KW-1185">Reference proteome</keyword>
<dbReference type="InterPro" id="IPR017970">
    <property type="entry name" value="Homeobox_CS"/>
</dbReference>
<keyword evidence="4 5" id="KW-0539">Nucleus</keyword>
<gene>
    <name evidence="9" type="ORF">Fcan01_08329</name>
</gene>
<dbReference type="AlphaFoldDB" id="A0A226EKC4"/>
<feature type="DNA-binding region" description="Homeobox" evidence="5">
    <location>
        <begin position="23"/>
        <end position="64"/>
    </location>
</feature>
<dbReference type="PANTHER" id="PTHR24339:SF28">
    <property type="entry name" value="E5-RELATED"/>
    <property type="match status" value="1"/>
</dbReference>
<dbReference type="InterPro" id="IPR050877">
    <property type="entry name" value="EMX-VAX-Noto_Homeobox_TFs"/>
</dbReference>
<keyword evidence="3 5" id="KW-0371">Homeobox</keyword>
<feature type="domain" description="Homeobox" evidence="8">
    <location>
        <begin position="21"/>
        <end position="63"/>
    </location>
</feature>
<organism evidence="9 10">
    <name type="scientific">Folsomia candida</name>
    <name type="common">Springtail</name>
    <dbReference type="NCBI Taxonomy" id="158441"/>
    <lineage>
        <taxon>Eukaryota</taxon>
        <taxon>Metazoa</taxon>
        <taxon>Ecdysozoa</taxon>
        <taxon>Arthropoda</taxon>
        <taxon>Hexapoda</taxon>
        <taxon>Collembola</taxon>
        <taxon>Entomobryomorpha</taxon>
        <taxon>Isotomoidea</taxon>
        <taxon>Isotomidae</taxon>
        <taxon>Proisotominae</taxon>
        <taxon>Folsomia</taxon>
    </lineage>
</organism>
<evidence type="ECO:0000256" key="7">
    <source>
        <dbReference type="SAM" id="MobiDB-lite"/>
    </source>
</evidence>
<dbReference type="PROSITE" id="PS50071">
    <property type="entry name" value="HOMEOBOX_2"/>
    <property type="match status" value="1"/>
</dbReference>